<dbReference type="EMBL" id="AEIG01000034">
    <property type="protein sequence ID" value="EGG29743.1"/>
    <property type="molecule type" value="Genomic_DNA"/>
</dbReference>
<accession>F3L1P0</accession>
<keyword evidence="2" id="KW-1185">Reference proteome</keyword>
<evidence type="ECO:0000313" key="2">
    <source>
        <dbReference type="Proteomes" id="UP000005615"/>
    </source>
</evidence>
<dbReference type="STRING" id="2518989.IMCC3088_1380"/>
<proteinExistence type="predicted"/>
<gene>
    <name evidence="1" type="ORF">IMCC3088_1380</name>
</gene>
<name>F3L1P0_9GAMM</name>
<evidence type="ECO:0000313" key="1">
    <source>
        <dbReference type="EMBL" id="EGG29743.1"/>
    </source>
</evidence>
<dbReference type="Proteomes" id="UP000005615">
    <property type="component" value="Unassembled WGS sequence"/>
</dbReference>
<protein>
    <submittedName>
        <fullName evidence="1">Uncharacterized protein</fullName>
    </submittedName>
</protein>
<dbReference type="AlphaFoldDB" id="F3L1P0"/>
<comment type="caution">
    <text evidence="1">The sequence shown here is derived from an EMBL/GenBank/DDBJ whole genome shotgun (WGS) entry which is preliminary data.</text>
</comment>
<reference evidence="1 2" key="1">
    <citation type="journal article" date="2011" name="J. Bacteriol.">
        <title>Genome sequence of strain IMCC3088, a proteorhodopsin-containing marine bacterium belonging to the OM60/NOR5 clade.</title>
        <authorList>
            <person name="Jang Y."/>
            <person name="Oh H.M."/>
            <person name="Kang I."/>
            <person name="Lee K."/>
            <person name="Yang S.J."/>
            <person name="Cho J.C."/>
        </authorList>
    </citation>
    <scope>NUCLEOTIDE SEQUENCE [LARGE SCALE GENOMIC DNA]</scope>
    <source>
        <strain evidence="1 2">IMCC3088</strain>
    </source>
</reference>
<sequence>MASKPTQHNTQMHVISQRSKAAAAGLEVTTLFMGTSRQ</sequence>
<organism evidence="1 2">
    <name type="scientific">Aequoribacter fuscus</name>
    <dbReference type="NCBI Taxonomy" id="2518989"/>
    <lineage>
        <taxon>Bacteria</taxon>
        <taxon>Pseudomonadati</taxon>
        <taxon>Pseudomonadota</taxon>
        <taxon>Gammaproteobacteria</taxon>
        <taxon>Cellvibrionales</taxon>
        <taxon>Halieaceae</taxon>
        <taxon>Aequoribacter</taxon>
    </lineage>
</organism>